<dbReference type="Gene3D" id="3.40.50.2300">
    <property type="match status" value="1"/>
</dbReference>
<gene>
    <name evidence="14" type="ORF">CLTHE_23360</name>
</gene>
<evidence type="ECO:0000313" key="14">
    <source>
        <dbReference type="EMBL" id="OPX47097.1"/>
    </source>
</evidence>
<feature type="domain" description="HTH araC/xylS-type" evidence="12">
    <location>
        <begin position="442"/>
        <end position="541"/>
    </location>
</feature>
<dbReference type="GO" id="GO:0000160">
    <property type="term" value="P:phosphorelay signal transduction system"/>
    <property type="evidence" value="ECO:0007669"/>
    <property type="project" value="UniProtKB-KW"/>
</dbReference>
<dbReference type="EMBL" id="LTAY01000059">
    <property type="protein sequence ID" value="OPX47097.1"/>
    <property type="molecule type" value="Genomic_DNA"/>
</dbReference>
<evidence type="ECO:0000256" key="7">
    <source>
        <dbReference type="ARBA" id="ARBA00023125"/>
    </source>
</evidence>
<dbReference type="SUPFAM" id="SSF46689">
    <property type="entry name" value="Homeodomain-like"/>
    <property type="match status" value="2"/>
</dbReference>
<feature type="coiled-coil region" evidence="11">
    <location>
        <begin position="117"/>
        <end position="144"/>
    </location>
</feature>
<dbReference type="SMART" id="SM00342">
    <property type="entry name" value="HTH_ARAC"/>
    <property type="match status" value="1"/>
</dbReference>
<dbReference type="OrthoDB" id="384217at2"/>
<dbReference type="GO" id="GO:0005737">
    <property type="term" value="C:cytoplasm"/>
    <property type="evidence" value="ECO:0007669"/>
    <property type="project" value="UniProtKB-SubCell"/>
</dbReference>
<dbReference type="Proteomes" id="UP000191448">
    <property type="component" value="Unassembled WGS sequence"/>
</dbReference>
<dbReference type="PROSITE" id="PS01124">
    <property type="entry name" value="HTH_ARAC_FAMILY_2"/>
    <property type="match status" value="1"/>
</dbReference>
<dbReference type="Pfam" id="PF12833">
    <property type="entry name" value="HTH_18"/>
    <property type="match status" value="1"/>
</dbReference>
<dbReference type="InterPro" id="IPR051552">
    <property type="entry name" value="HptR"/>
</dbReference>
<evidence type="ECO:0000256" key="4">
    <source>
        <dbReference type="ARBA" id="ARBA00022553"/>
    </source>
</evidence>
<keyword evidence="6" id="KW-0805">Transcription regulation</keyword>
<evidence type="ECO:0000259" key="13">
    <source>
        <dbReference type="PROSITE" id="PS50110"/>
    </source>
</evidence>
<dbReference type="InterPro" id="IPR011006">
    <property type="entry name" value="CheY-like_superfamily"/>
</dbReference>
<sequence length="541" mass="63037">MEGDKRVSLYRVLIVDDEEEVREGIIRKLDWKEYGFEVVGSAENGKDALDKVEKLKLDIVLTDISMPFMDGLELGRILKESMPGIKIIIFSGSDDFEYAQKAIKINVIEYILKPVSARELAEVLKKVKNKLDEEYKEKSNMETLQKYYKESLPILREQFLIGAIEGKVKDMRWREEIKRFQLEFLKGDLVFCIIHFDKRKDLKKENLFEGNIGLVNVSISKIIEDTMEEYSIYTKFIYLDRVILIASLDEKYTIDLLIKGLNQVCNEFYKIFNKTISIGVGNIFNEYNMLKSSFTAAEDALSYRIILGRGKVTYIKDVEPNKVINLEFTGAEEKKLLDTIKISTEDEIEKVIGNIFKNLENYIMPLNGYKIYLMEIMISIIKLMQSYNLKMEDVLEEEFNYYNYLENITSLEEVEKTFKRLGKRINKHIKGNRINSSKLLIEDAKKYISENFSDCELSVEQVCSHLHVSSTYFSSLFKKEVGMSFVNYLTHVRLEEGIKLLNSTDDKAYMIALKVGYSQANYFSYVFRKKYGVAPSKYRKS</sequence>
<dbReference type="SUPFAM" id="SSF52172">
    <property type="entry name" value="CheY-like"/>
    <property type="match status" value="1"/>
</dbReference>
<keyword evidence="7" id="KW-0238">DNA-binding</keyword>
<dbReference type="GO" id="GO:0003700">
    <property type="term" value="F:DNA-binding transcription factor activity"/>
    <property type="evidence" value="ECO:0007669"/>
    <property type="project" value="InterPro"/>
</dbReference>
<dbReference type="CDD" id="cd17536">
    <property type="entry name" value="REC_YesN-like"/>
    <property type="match status" value="1"/>
</dbReference>
<evidence type="ECO:0000256" key="6">
    <source>
        <dbReference type="ARBA" id="ARBA00023015"/>
    </source>
</evidence>
<evidence type="ECO:0000256" key="10">
    <source>
        <dbReference type="PROSITE-ProRule" id="PRU00169"/>
    </source>
</evidence>
<accession>A0A1V4SV45</accession>
<feature type="domain" description="Response regulatory" evidence="13">
    <location>
        <begin position="11"/>
        <end position="128"/>
    </location>
</feature>
<dbReference type="SMART" id="SM00448">
    <property type="entry name" value="REC"/>
    <property type="match status" value="1"/>
</dbReference>
<keyword evidence="5" id="KW-0902">Two-component regulatory system</keyword>
<comment type="caution">
    <text evidence="14">The sequence shown here is derived from an EMBL/GenBank/DDBJ whole genome shotgun (WGS) entry which is preliminary data.</text>
</comment>
<evidence type="ECO:0000259" key="12">
    <source>
        <dbReference type="PROSITE" id="PS01124"/>
    </source>
</evidence>
<evidence type="ECO:0000256" key="2">
    <source>
        <dbReference type="ARBA" id="ARBA00018672"/>
    </source>
</evidence>
<dbReference type="InterPro" id="IPR001789">
    <property type="entry name" value="Sig_transdc_resp-reg_receiver"/>
</dbReference>
<reference evidence="14 15" key="1">
    <citation type="submission" date="2016-02" db="EMBL/GenBank/DDBJ databases">
        <title>Genome sequence of Clostridium thermobutyricum DSM 4928.</title>
        <authorList>
            <person name="Poehlein A."/>
            <person name="Daniel R."/>
        </authorList>
    </citation>
    <scope>NUCLEOTIDE SEQUENCE [LARGE SCALE GENOMIC DNA]</scope>
    <source>
        <strain evidence="14 15">DSM 4928</strain>
    </source>
</reference>
<dbReference type="InterPro" id="IPR018060">
    <property type="entry name" value="HTH_AraC"/>
</dbReference>
<dbReference type="GO" id="GO:0043565">
    <property type="term" value="F:sequence-specific DNA binding"/>
    <property type="evidence" value="ECO:0007669"/>
    <property type="project" value="InterPro"/>
</dbReference>
<keyword evidence="8" id="KW-0804">Transcription</keyword>
<dbReference type="PANTHER" id="PTHR42713">
    <property type="entry name" value="HISTIDINE KINASE-RELATED"/>
    <property type="match status" value="1"/>
</dbReference>
<dbReference type="PANTHER" id="PTHR42713:SF3">
    <property type="entry name" value="TRANSCRIPTIONAL REGULATORY PROTEIN HPTR"/>
    <property type="match status" value="1"/>
</dbReference>
<dbReference type="Pfam" id="PF00072">
    <property type="entry name" value="Response_reg"/>
    <property type="match status" value="1"/>
</dbReference>
<dbReference type="PRINTS" id="PR00032">
    <property type="entry name" value="HTHARAC"/>
</dbReference>
<name>A0A1V4SV45_9CLOT</name>
<evidence type="ECO:0000256" key="8">
    <source>
        <dbReference type="ARBA" id="ARBA00023163"/>
    </source>
</evidence>
<organism evidence="14 15">
    <name type="scientific">Clostridium thermobutyricum DSM 4928</name>
    <dbReference type="NCBI Taxonomy" id="1121339"/>
    <lineage>
        <taxon>Bacteria</taxon>
        <taxon>Bacillati</taxon>
        <taxon>Bacillota</taxon>
        <taxon>Clostridia</taxon>
        <taxon>Eubacteriales</taxon>
        <taxon>Clostridiaceae</taxon>
        <taxon>Clostridium</taxon>
    </lineage>
</organism>
<evidence type="ECO:0000256" key="11">
    <source>
        <dbReference type="SAM" id="Coils"/>
    </source>
</evidence>
<protein>
    <recommendedName>
        <fullName evidence="2">Stage 0 sporulation protein A homolog</fullName>
    </recommendedName>
</protein>
<comment type="subcellular location">
    <subcellularLocation>
        <location evidence="1">Cytoplasm</location>
    </subcellularLocation>
</comment>
<evidence type="ECO:0000256" key="1">
    <source>
        <dbReference type="ARBA" id="ARBA00004496"/>
    </source>
</evidence>
<keyword evidence="3" id="KW-0963">Cytoplasm</keyword>
<keyword evidence="11" id="KW-0175">Coiled coil</keyword>
<evidence type="ECO:0000256" key="9">
    <source>
        <dbReference type="ARBA" id="ARBA00024867"/>
    </source>
</evidence>
<dbReference type="InterPro" id="IPR020449">
    <property type="entry name" value="Tscrpt_reg_AraC-type_HTH"/>
</dbReference>
<feature type="modified residue" description="4-aspartylphosphate" evidence="10">
    <location>
        <position position="63"/>
    </location>
</feature>
<dbReference type="PROSITE" id="PS50110">
    <property type="entry name" value="RESPONSE_REGULATORY"/>
    <property type="match status" value="1"/>
</dbReference>
<proteinExistence type="predicted"/>
<dbReference type="Gene3D" id="1.10.10.60">
    <property type="entry name" value="Homeodomain-like"/>
    <property type="match status" value="2"/>
</dbReference>
<keyword evidence="4 10" id="KW-0597">Phosphoprotein</keyword>
<evidence type="ECO:0000256" key="3">
    <source>
        <dbReference type="ARBA" id="ARBA00022490"/>
    </source>
</evidence>
<dbReference type="AlphaFoldDB" id="A0A1V4SV45"/>
<comment type="function">
    <text evidence="9">May play the central regulatory role in sporulation. It may be an element of the effector pathway responsible for the activation of sporulation genes in response to nutritional stress. Spo0A may act in concert with spo0H (a sigma factor) to control the expression of some genes that are critical to the sporulation process.</text>
</comment>
<dbReference type="InterPro" id="IPR009057">
    <property type="entry name" value="Homeodomain-like_sf"/>
</dbReference>
<evidence type="ECO:0000256" key="5">
    <source>
        <dbReference type="ARBA" id="ARBA00023012"/>
    </source>
</evidence>
<evidence type="ECO:0000313" key="15">
    <source>
        <dbReference type="Proteomes" id="UP000191448"/>
    </source>
</evidence>